<dbReference type="GO" id="GO:0006779">
    <property type="term" value="P:porphyrin-containing compound biosynthetic process"/>
    <property type="evidence" value="ECO:0007669"/>
    <property type="project" value="UniProtKB-KW"/>
</dbReference>
<dbReference type="NCBIfam" id="TIGR00540">
    <property type="entry name" value="TPR_hemY_coli"/>
    <property type="match status" value="1"/>
</dbReference>
<gene>
    <name evidence="12" type="ORF">METZ01_LOCUS53832</name>
</gene>
<dbReference type="PROSITE" id="PS50293">
    <property type="entry name" value="TPR_REGION"/>
    <property type="match status" value="1"/>
</dbReference>
<comment type="pathway">
    <text evidence="3">Porphyrin-containing compound metabolism; protoheme biosynthesis.</text>
</comment>
<evidence type="ECO:0000256" key="2">
    <source>
        <dbReference type="ARBA" id="ARBA00004429"/>
    </source>
</evidence>
<dbReference type="UniPathway" id="UPA00252"/>
<name>A0A381SCF4_9ZZZZ</name>
<dbReference type="EMBL" id="UINC01002856">
    <property type="protein sequence ID" value="SVA00978.1"/>
    <property type="molecule type" value="Genomic_DNA"/>
</dbReference>
<dbReference type="AlphaFoldDB" id="A0A381SCF4"/>
<keyword evidence="7 10" id="KW-1133">Transmembrane helix</keyword>
<feature type="transmembrane region" description="Helical" evidence="10">
    <location>
        <begin position="20"/>
        <end position="41"/>
    </location>
</feature>
<keyword evidence="4" id="KW-1003">Cell membrane</keyword>
<dbReference type="InterPro" id="IPR010817">
    <property type="entry name" value="HemY_N"/>
</dbReference>
<evidence type="ECO:0000259" key="11">
    <source>
        <dbReference type="Pfam" id="PF07219"/>
    </source>
</evidence>
<evidence type="ECO:0000256" key="7">
    <source>
        <dbReference type="ARBA" id="ARBA00022989"/>
    </source>
</evidence>
<proteinExistence type="predicted"/>
<evidence type="ECO:0000256" key="9">
    <source>
        <dbReference type="ARBA" id="ARBA00023244"/>
    </source>
</evidence>
<dbReference type="GO" id="GO:0042168">
    <property type="term" value="P:heme metabolic process"/>
    <property type="evidence" value="ECO:0007669"/>
    <property type="project" value="InterPro"/>
</dbReference>
<feature type="domain" description="HemY N-terminal" evidence="11">
    <location>
        <begin position="5"/>
        <end position="107"/>
    </location>
</feature>
<evidence type="ECO:0000256" key="4">
    <source>
        <dbReference type="ARBA" id="ARBA00022475"/>
    </source>
</evidence>
<comment type="subcellular location">
    <subcellularLocation>
        <location evidence="2">Cell inner membrane</location>
        <topology evidence="2">Multi-pass membrane protein</topology>
    </subcellularLocation>
</comment>
<dbReference type="GO" id="GO:0005886">
    <property type="term" value="C:plasma membrane"/>
    <property type="evidence" value="ECO:0007669"/>
    <property type="project" value="UniProtKB-SubCell"/>
</dbReference>
<keyword evidence="6 10" id="KW-0812">Transmembrane</keyword>
<evidence type="ECO:0000256" key="3">
    <source>
        <dbReference type="ARBA" id="ARBA00004744"/>
    </source>
</evidence>
<dbReference type="Pfam" id="PF07219">
    <property type="entry name" value="HemY_N"/>
    <property type="match status" value="1"/>
</dbReference>
<dbReference type="Pfam" id="PF13181">
    <property type="entry name" value="TPR_8"/>
    <property type="match status" value="1"/>
</dbReference>
<protein>
    <recommendedName>
        <fullName evidence="11">HemY N-terminal domain-containing protein</fullName>
    </recommendedName>
</protein>
<dbReference type="InterPro" id="IPR005254">
    <property type="entry name" value="Heme_biosyn_assoc_TPR_pro"/>
</dbReference>
<keyword evidence="9" id="KW-0627">Porphyrin biosynthesis</keyword>
<evidence type="ECO:0000256" key="10">
    <source>
        <dbReference type="SAM" id="Phobius"/>
    </source>
</evidence>
<dbReference type="InterPro" id="IPR011990">
    <property type="entry name" value="TPR-like_helical_dom_sf"/>
</dbReference>
<evidence type="ECO:0000256" key="1">
    <source>
        <dbReference type="ARBA" id="ARBA00002962"/>
    </source>
</evidence>
<evidence type="ECO:0000256" key="5">
    <source>
        <dbReference type="ARBA" id="ARBA00022519"/>
    </source>
</evidence>
<keyword evidence="5" id="KW-0997">Cell inner membrane</keyword>
<dbReference type="Gene3D" id="1.25.40.10">
    <property type="entry name" value="Tetratricopeptide repeat domain"/>
    <property type="match status" value="2"/>
</dbReference>
<evidence type="ECO:0000256" key="8">
    <source>
        <dbReference type="ARBA" id="ARBA00023136"/>
    </source>
</evidence>
<dbReference type="InterPro" id="IPR019734">
    <property type="entry name" value="TPR_rpt"/>
</dbReference>
<sequence length="365" mass="41889">MEDNGYVLIEFLSYSIETSLPIFLIALIVLYILVRLLGLIWHSPKIFRQKMAVKKIEKSNKLLHEGLNLAGKGNFAKAEKKLKASIDDVHASLLPFLIASDVSQKNGDEQSRNEWLKKALAKYPESETYIMLHASQQRMEEKNYTAAQDCINTLLDKDPNNPIALNLLSLCLYKTKQWELLTQKAKSIMERVEPDQNTELYIATAFVESAKALKGNQLQIEILWNKVPYSLENNVLILATKIESMMLNSQVNAAEKELKKHIPKTWNKKLITLFAKLENPDLSKLSRQMDRWLVDRPRDANLWQAASHLAKRDELWTQAKQFIERSIEINENPIAYNQLGFILLELGQQDAAKKAFEQAINLNND</sequence>
<accession>A0A381SCF4</accession>
<evidence type="ECO:0000256" key="6">
    <source>
        <dbReference type="ARBA" id="ARBA00022692"/>
    </source>
</evidence>
<reference evidence="12" key="1">
    <citation type="submission" date="2018-05" db="EMBL/GenBank/DDBJ databases">
        <authorList>
            <person name="Lanie J.A."/>
            <person name="Ng W.-L."/>
            <person name="Kazmierczak K.M."/>
            <person name="Andrzejewski T.M."/>
            <person name="Davidsen T.M."/>
            <person name="Wayne K.J."/>
            <person name="Tettelin H."/>
            <person name="Glass J.I."/>
            <person name="Rusch D."/>
            <person name="Podicherti R."/>
            <person name="Tsui H.-C.T."/>
            <person name="Winkler M.E."/>
        </authorList>
    </citation>
    <scope>NUCLEOTIDE SEQUENCE</scope>
</reference>
<evidence type="ECO:0000313" key="12">
    <source>
        <dbReference type="EMBL" id="SVA00978.1"/>
    </source>
</evidence>
<keyword evidence="8 10" id="KW-0472">Membrane</keyword>
<organism evidence="12">
    <name type="scientific">marine metagenome</name>
    <dbReference type="NCBI Taxonomy" id="408172"/>
    <lineage>
        <taxon>unclassified sequences</taxon>
        <taxon>metagenomes</taxon>
        <taxon>ecological metagenomes</taxon>
    </lineage>
</organism>
<dbReference type="SUPFAM" id="SSF48452">
    <property type="entry name" value="TPR-like"/>
    <property type="match status" value="1"/>
</dbReference>
<comment type="function">
    <text evidence="1">Involved in a late step of protoheme IX synthesis.</text>
</comment>